<proteinExistence type="predicted"/>
<keyword evidence="2" id="KW-0238">DNA-binding</keyword>
<dbReference type="GO" id="GO:0006355">
    <property type="term" value="P:regulation of DNA-templated transcription"/>
    <property type="evidence" value="ECO:0007669"/>
    <property type="project" value="InterPro"/>
</dbReference>
<dbReference type="PANTHER" id="PTHR31744">
    <property type="entry name" value="PROTEIN CUP-SHAPED COTYLEDON 2-RELATED"/>
    <property type="match status" value="1"/>
</dbReference>
<dbReference type="Gene3D" id="2.170.150.80">
    <property type="entry name" value="NAC domain"/>
    <property type="match status" value="1"/>
</dbReference>
<dbReference type="PANTHER" id="PTHR31744:SF92">
    <property type="entry name" value="NAC DOMAIN-CONTAINING PROTEIN 87"/>
    <property type="match status" value="1"/>
</dbReference>
<evidence type="ECO:0000259" key="6">
    <source>
        <dbReference type="PROSITE" id="PS51005"/>
    </source>
</evidence>
<evidence type="ECO:0000256" key="2">
    <source>
        <dbReference type="ARBA" id="ARBA00023125"/>
    </source>
</evidence>
<keyword evidence="1" id="KW-0805">Transcription regulation</keyword>
<dbReference type="PROSITE" id="PS51005">
    <property type="entry name" value="NAC"/>
    <property type="match status" value="1"/>
</dbReference>
<dbReference type="AlphaFoldDB" id="A0AAD2DJU2"/>
<dbReference type="FunFam" id="2.170.150.80:FF:000006">
    <property type="entry name" value="NAC domain-containing protein 100-like"/>
    <property type="match status" value="1"/>
</dbReference>
<evidence type="ECO:0000256" key="1">
    <source>
        <dbReference type="ARBA" id="ARBA00023015"/>
    </source>
</evidence>
<evidence type="ECO:0000256" key="4">
    <source>
        <dbReference type="ARBA" id="ARBA00023242"/>
    </source>
</evidence>
<dbReference type="InterPro" id="IPR003441">
    <property type="entry name" value="NAC-dom"/>
</dbReference>
<keyword evidence="4" id="KW-0539">Nucleus</keyword>
<reference evidence="7" key="1">
    <citation type="submission" date="2023-05" db="EMBL/GenBank/DDBJ databases">
        <authorList>
            <person name="Huff M."/>
        </authorList>
    </citation>
    <scope>NUCLEOTIDE SEQUENCE</scope>
</reference>
<evidence type="ECO:0000256" key="3">
    <source>
        <dbReference type="ARBA" id="ARBA00023163"/>
    </source>
</evidence>
<dbReference type="InterPro" id="IPR036093">
    <property type="entry name" value="NAC_dom_sf"/>
</dbReference>
<dbReference type="GO" id="GO:0005634">
    <property type="term" value="C:nucleus"/>
    <property type="evidence" value="ECO:0007669"/>
    <property type="project" value="UniProtKB-ARBA"/>
</dbReference>
<keyword evidence="3" id="KW-0804">Transcription</keyword>
<accession>A0AAD2DJU2</accession>
<feature type="domain" description="NAC" evidence="6">
    <location>
        <begin position="84"/>
        <end position="234"/>
    </location>
</feature>
<dbReference type="Proteomes" id="UP000834106">
    <property type="component" value="Chromosome 1"/>
</dbReference>
<name>A0AAD2DJU2_9LAMI</name>
<evidence type="ECO:0000313" key="7">
    <source>
        <dbReference type="EMBL" id="CAI9754723.1"/>
    </source>
</evidence>
<evidence type="ECO:0000256" key="5">
    <source>
        <dbReference type="SAM" id="MobiDB-lite"/>
    </source>
</evidence>
<dbReference type="GO" id="GO:0000976">
    <property type="term" value="F:transcription cis-regulatory region binding"/>
    <property type="evidence" value="ECO:0007669"/>
    <property type="project" value="UniProtKB-ARBA"/>
</dbReference>
<keyword evidence="8" id="KW-1185">Reference proteome</keyword>
<protein>
    <recommendedName>
        <fullName evidence="6">NAC domain-containing protein</fullName>
    </recommendedName>
</protein>
<dbReference type="EMBL" id="OU503036">
    <property type="protein sequence ID" value="CAI9754723.1"/>
    <property type="molecule type" value="Genomic_DNA"/>
</dbReference>
<feature type="compositionally biased region" description="Polar residues" evidence="5">
    <location>
        <begin position="290"/>
        <end position="301"/>
    </location>
</feature>
<dbReference type="Pfam" id="PF02365">
    <property type="entry name" value="NAM"/>
    <property type="match status" value="1"/>
</dbReference>
<sequence length="432" mass="49315">MSKREYERQMADEEEQQLQSFQAAGTVRSAIVHELKEAPLIPKVQDQRSVGGRGGLGSKTFPSRVLVASAGAFLFLLKQINMDLPPGFRFHPTDEEIIIHYLLKKVLDRRFSAIAIEEADLNKCEPWDLTKKEKMGEKEWFFFKKDRKYTTGMRTNRATESGYWKATGKDKEIYKGKKYLVGMKKTLVFYTGRAPKGEKTNWVMHEYRLEGSFCSYSLPMTAKEEWAVCRIFHKNTGVLNRNHPGAELSRMDSFMEQHLLGSPALPPLMDVSHRPSLSFTTDEDGESIRENSTSAVPEPNPNSYNQIGIPNSTFPCQASLDLPFQHQDMISSMLKPRTTFPLREFDRTGLRIVAQNQRILDPERTTYKIGQFLTTNTMINVLQDTAILGMETANEKTTVASKGETEREKSLDDFEGLSFSPIISDLDYLWSY</sequence>
<feature type="region of interest" description="Disordered" evidence="5">
    <location>
        <begin position="277"/>
        <end position="301"/>
    </location>
</feature>
<evidence type="ECO:0000313" key="8">
    <source>
        <dbReference type="Proteomes" id="UP000834106"/>
    </source>
</evidence>
<dbReference type="SUPFAM" id="SSF101941">
    <property type="entry name" value="NAC domain"/>
    <property type="match status" value="1"/>
</dbReference>
<organism evidence="7 8">
    <name type="scientific">Fraxinus pennsylvanica</name>
    <dbReference type="NCBI Taxonomy" id="56036"/>
    <lineage>
        <taxon>Eukaryota</taxon>
        <taxon>Viridiplantae</taxon>
        <taxon>Streptophyta</taxon>
        <taxon>Embryophyta</taxon>
        <taxon>Tracheophyta</taxon>
        <taxon>Spermatophyta</taxon>
        <taxon>Magnoliopsida</taxon>
        <taxon>eudicotyledons</taxon>
        <taxon>Gunneridae</taxon>
        <taxon>Pentapetalae</taxon>
        <taxon>asterids</taxon>
        <taxon>lamiids</taxon>
        <taxon>Lamiales</taxon>
        <taxon>Oleaceae</taxon>
        <taxon>Oleeae</taxon>
        <taxon>Fraxinus</taxon>
    </lineage>
</organism>
<gene>
    <name evidence="7" type="ORF">FPE_LOCUS2154</name>
</gene>